<accession>A0A4Z2CZ01</accession>
<name>A0A4Z2CZ01_SCHJA</name>
<feature type="domain" description="Letm1 RBD" evidence="2">
    <location>
        <begin position="84"/>
        <end position="244"/>
    </location>
</feature>
<evidence type="ECO:0000313" key="3">
    <source>
        <dbReference type="EMBL" id="TNN09338.1"/>
    </source>
</evidence>
<protein>
    <recommendedName>
        <fullName evidence="2">Letm1 RBD domain-containing protein</fullName>
    </recommendedName>
</protein>
<dbReference type="GO" id="GO:0043022">
    <property type="term" value="F:ribosome binding"/>
    <property type="evidence" value="ECO:0007669"/>
    <property type="project" value="InterPro"/>
</dbReference>
<dbReference type="Pfam" id="PF07766">
    <property type="entry name" value="LETM1_RBD"/>
    <property type="match status" value="1"/>
</dbReference>
<dbReference type="STRING" id="6182.A0A4Z2CZ01"/>
<comment type="caution">
    <text evidence="3">The sequence shown here is derived from an EMBL/GenBank/DDBJ whole genome shotgun (WGS) entry which is preliminary data.</text>
</comment>
<evidence type="ECO:0000256" key="1">
    <source>
        <dbReference type="SAM" id="Phobius"/>
    </source>
</evidence>
<keyword evidence="1" id="KW-0472">Membrane</keyword>
<evidence type="ECO:0000313" key="4">
    <source>
        <dbReference type="Proteomes" id="UP000311919"/>
    </source>
</evidence>
<dbReference type="AlphaFoldDB" id="A0A4Z2CZ01"/>
<organism evidence="3 4">
    <name type="scientific">Schistosoma japonicum</name>
    <name type="common">Blood fluke</name>
    <dbReference type="NCBI Taxonomy" id="6182"/>
    <lineage>
        <taxon>Eukaryota</taxon>
        <taxon>Metazoa</taxon>
        <taxon>Spiralia</taxon>
        <taxon>Lophotrochozoa</taxon>
        <taxon>Platyhelminthes</taxon>
        <taxon>Trematoda</taxon>
        <taxon>Digenea</taxon>
        <taxon>Strigeidida</taxon>
        <taxon>Schistosomatoidea</taxon>
        <taxon>Schistosomatidae</taxon>
        <taxon>Schistosoma</taxon>
    </lineage>
</organism>
<keyword evidence="1" id="KW-0812">Transmembrane</keyword>
<keyword evidence="1" id="KW-1133">Transmembrane helix</keyword>
<gene>
    <name evidence="3" type="ORF">EWB00_006398</name>
</gene>
<dbReference type="OrthoDB" id="73691at2759"/>
<dbReference type="EMBL" id="SKCS01000396">
    <property type="protein sequence ID" value="TNN09338.1"/>
    <property type="molecule type" value="Genomic_DNA"/>
</dbReference>
<feature type="transmembrane region" description="Helical" evidence="1">
    <location>
        <begin position="98"/>
        <end position="122"/>
    </location>
</feature>
<sequence length="355" mass="40891">MRKRYVIKTVATIVKNYTKLVAYLENKWANKHASSFRNYTLFKKGVHSTLIDVSDLSQLWTHIAFHSQSILEILPTLNIHQVYILRQVPKDLVRISPILLLSPLPGAILILPIFFAFPYIFLSRAFWTPEQCKTIDTKRLAYRLDRNIQFLLLGRLMDIINSSLSSSNYSEPISRSLEQLHSVLSQISLSRPISMENIPALLPAFKGPLSLEQLDKSYLASLLRLHGLSLCSYAWTMNTLLWSNLYMKKSILKTPHIIVLKKHAYFLYAEDLCMQKDKLFSDSSLSVVQNYEFIQLCLLRGINPYLSNSNVLKEKLRFWVSASTLASGTDFSFRLHLPFLLYYNFLENSGSVDKV</sequence>
<keyword evidence="4" id="KW-1185">Reference proteome</keyword>
<evidence type="ECO:0000259" key="2">
    <source>
        <dbReference type="Pfam" id="PF07766"/>
    </source>
</evidence>
<dbReference type="InterPro" id="IPR033122">
    <property type="entry name" value="LETM1-like_RBD"/>
</dbReference>
<reference evidence="3 4" key="1">
    <citation type="submission" date="2019-03" db="EMBL/GenBank/DDBJ databases">
        <title>An improved genome assembly of the fluke Schistosoma japonicum.</title>
        <authorList>
            <person name="Hu W."/>
            <person name="Luo F."/>
            <person name="Yin M."/>
            <person name="Mo X."/>
            <person name="Sun C."/>
            <person name="Wu Q."/>
            <person name="Zhu B."/>
            <person name="Xiang M."/>
            <person name="Wang J."/>
            <person name="Wang Y."/>
            <person name="Zhang T."/>
            <person name="Xu B."/>
            <person name="Zheng H."/>
            <person name="Feng Z."/>
        </authorList>
    </citation>
    <scope>NUCLEOTIDE SEQUENCE [LARGE SCALE GENOMIC DNA]</scope>
    <source>
        <strain evidence="3">HuSjv2</strain>
        <tissue evidence="3">Worms</tissue>
    </source>
</reference>
<dbReference type="Proteomes" id="UP000311919">
    <property type="component" value="Unassembled WGS sequence"/>
</dbReference>
<proteinExistence type="predicted"/>